<gene>
    <name evidence="3" type="ORF">S06H3_47755</name>
</gene>
<organism evidence="3">
    <name type="scientific">marine sediment metagenome</name>
    <dbReference type="NCBI Taxonomy" id="412755"/>
    <lineage>
        <taxon>unclassified sequences</taxon>
        <taxon>metagenomes</taxon>
        <taxon>ecological metagenomes</taxon>
    </lineage>
</organism>
<dbReference type="PANTHER" id="PTHR21600:SF87">
    <property type="entry name" value="RNA PSEUDOURIDYLATE SYNTHASE DOMAIN-CONTAINING PROTEIN 1"/>
    <property type="match status" value="1"/>
</dbReference>
<dbReference type="SUPFAM" id="SSF55120">
    <property type="entry name" value="Pseudouridine synthase"/>
    <property type="match status" value="1"/>
</dbReference>
<dbReference type="InterPro" id="IPR050188">
    <property type="entry name" value="RluA_PseudoU_synthase"/>
</dbReference>
<comment type="similarity">
    <text evidence="1">Belongs to the pseudouridine synthase RluA family.</text>
</comment>
<dbReference type="AlphaFoldDB" id="X1Q074"/>
<dbReference type="PANTHER" id="PTHR21600">
    <property type="entry name" value="MITOCHONDRIAL RNA PSEUDOURIDINE SYNTHASE"/>
    <property type="match status" value="1"/>
</dbReference>
<feature type="non-terminal residue" evidence="3">
    <location>
        <position position="1"/>
    </location>
</feature>
<evidence type="ECO:0000313" key="3">
    <source>
        <dbReference type="EMBL" id="GAI36619.1"/>
    </source>
</evidence>
<proteinExistence type="inferred from homology"/>
<evidence type="ECO:0000256" key="1">
    <source>
        <dbReference type="ARBA" id="ARBA00010876"/>
    </source>
</evidence>
<comment type="caution">
    <text evidence="3">The sequence shown here is derived from an EMBL/GenBank/DDBJ whole genome shotgun (WGS) entry which is preliminary data.</text>
</comment>
<dbReference type="Pfam" id="PF00849">
    <property type="entry name" value="PseudoU_synth_2"/>
    <property type="match status" value="1"/>
</dbReference>
<name>X1Q074_9ZZZZ</name>
<protein>
    <recommendedName>
        <fullName evidence="2">Pseudouridine synthase RsuA/RluA-like domain-containing protein</fullName>
    </recommendedName>
</protein>
<evidence type="ECO:0000259" key="2">
    <source>
        <dbReference type="Pfam" id="PF00849"/>
    </source>
</evidence>
<dbReference type="GO" id="GO:0000455">
    <property type="term" value="P:enzyme-directed rRNA pseudouridine synthesis"/>
    <property type="evidence" value="ECO:0007669"/>
    <property type="project" value="TreeGrafter"/>
</dbReference>
<dbReference type="InterPro" id="IPR006145">
    <property type="entry name" value="PsdUridine_synth_RsuA/RluA"/>
</dbReference>
<dbReference type="EMBL" id="BARV01030021">
    <property type="protein sequence ID" value="GAI36619.1"/>
    <property type="molecule type" value="Genomic_DNA"/>
</dbReference>
<dbReference type="CDD" id="cd02869">
    <property type="entry name" value="PseudoU_synth_RluA_like"/>
    <property type="match status" value="1"/>
</dbReference>
<dbReference type="InterPro" id="IPR020103">
    <property type="entry name" value="PsdUridine_synth_cat_dom_sf"/>
</dbReference>
<dbReference type="Gene3D" id="3.30.2350.10">
    <property type="entry name" value="Pseudouridine synthase"/>
    <property type="match status" value="1"/>
</dbReference>
<sequence length="147" mass="16545">AQFRERKMEKTYTGVVHGEIEKDSGTIEAPTSRIAGARKITVSGIGKYTSTEFKVILRKKGYTLLELYPKTGRTNQLRVHLLWIGHPVVGDSLYHGQSRKQRAGLSASRLMLHSKKIVFAHPATGRKTSVESPLPEDFKKEWKKLTA</sequence>
<feature type="domain" description="Pseudouridine synthase RsuA/RluA-like" evidence="2">
    <location>
        <begin position="2"/>
        <end position="81"/>
    </location>
</feature>
<reference evidence="3" key="1">
    <citation type="journal article" date="2014" name="Front. Microbiol.">
        <title>High frequency of phylogenetically diverse reductive dehalogenase-homologous genes in deep subseafloor sedimentary metagenomes.</title>
        <authorList>
            <person name="Kawai M."/>
            <person name="Futagami T."/>
            <person name="Toyoda A."/>
            <person name="Takaki Y."/>
            <person name="Nishi S."/>
            <person name="Hori S."/>
            <person name="Arai W."/>
            <person name="Tsubouchi T."/>
            <person name="Morono Y."/>
            <person name="Uchiyama I."/>
            <person name="Ito T."/>
            <person name="Fujiyama A."/>
            <person name="Inagaki F."/>
            <person name="Takami H."/>
        </authorList>
    </citation>
    <scope>NUCLEOTIDE SEQUENCE</scope>
    <source>
        <strain evidence="3">Expedition CK06-06</strain>
    </source>
</reference>
<dbReference type="GO" id="GO:0003723">
    <property type="term" value="F:RNA binding"/>
    <property type="evidence" value="ECO:0007669"/>
    <property type="project" value="InterPro"/>
</dbReference>
<accession>X1Q074</accession>
<dbReference type="GO" id="GO:0009982">
    <property type="term" value="F:pseudouridine synthase activity"/>
    <property type="evidence" value="ECO:0007669"/>
    <property type="project" value="InterPro"/>
</dbReference>